<dbReference type="SUPFAM" id="SSF52113">
    <property type="entry name" value="BRCT domain"/>
    <property type="match status" value="1"/>
</dbReference>
<evidence type="ECO:0000256" key="3">
    <source>
        <dbReference type="ARBA" id="ARBA00023242"/>
    </source>
</evidence>
<dbReference type="EMBL" id="JAMKFB020000007">
    <property type="protein sequence ID" value="KAL0188612.1"/>
    <property type="molecule type" value="Genomic_DNA"/>
</dbReference>
<evidence type="ECO:0000313" key="6">
    <source>
        <dbReference type="Proteomes" id="UP001529510"/>
    </source>
</evidence>
<organism evidence="5 6">
    <name type="scientific">Cirrhinus mrigala</name>
    <name type="common">Mrigala</name>
    <dbReference type="NCBI Taxonomy" id="683832"/>
    <lineage>
        <taxon>Eukaryota</taxon>
        <taxon>Metazoa</taxon>
        <taxon>Chordata</taxon>
        <taxon>Craniata</taxon>
        <taxon>Vertebrata</taxon>
        <taxon>Euteleostomi</taxon>
        <taxon>Actinopterygii</taxon>
        <taxon>Neopterygii</taxon>
        <taxon>Teleostei</taxon>
        <taxon>Ostariophysi</taxon>
        <taxon>Cypriniformes</taxon>
        <taxon>Cyprinidae</taxon>
        <taxon>Labeoninae</taxon>
        <taxon>Labeonini</taxon>
        <taxon>Cirrhinus</taxon>
    </lineage>
</organism>
<feature type="domain" description="BRCT" evidence="4">
    <location>
        <begin position="1"/>
        <end position="53"/>
    </location>
</feature>
<dbReference type="PROSITE" id="PS50172">
    <property type="entry name" value="BRCT"/>
    <property type="match status" value="1"/>
</dbReference>
<keyword evidence="3" id="KW-0539">Nucleus</keyword>
<dbReference type="PANTHER" id="PTHR15321">
    <property type="entry name" value="TUMOR SUPPRESSOR P53-BINDING PROTEIN 1"/>
    <property type="match status" value="1"/>
</dbReference>
<keyword evidence="6" id="KW-1185">Reference proteome</keyword>
<evidence type="ECO:0000259" key="4">
    <source>
        <dbReference type="PROSITE" id="PS50172"/>
    </source>
</evidence>
<sequence>CKAAYQSLLIADQHCRTRKYLLCVAGGVPCVSQMWVRDCCQEKKLLNYRNYLLPAGLGPEGRIVEW</sequence>
<comment type="caution">
    <text evidence="5">The sequence shown here is derived from an EMBL/GenBank/DDBJ whole genome shotgun (WGS) entry which is preliminary data.</text>
</comment>
<name>A0ABD0QR09_CIRMR</name>
<evidence type="ECO:0000256" key="1">
    <source>
        <dbReference type="ARBA" id="ARBA00004123"/>
    </source>
</evidence>
<reference evidence="5 6" key="1">
    <citation type="submission" date="2024-05" db="EMBL/GenBank/DDBJ databases">
        <title>Genome sequencing and assembly of Indian major carp, Cirrhinus mrigala (Hamilton, 1822).</title>
        <authorList>
            <person name="Mohindra V."/>
            <person name="Chowdhury L.M."/>
            <person name="Lal K."/>
            <person name="Jena J.K."/>
        </authorList>
    </citation>
    <scope>NUCLEOTIDE SEQUENCE [LARGE SCALE GENOMIC DNA]</scope>
    <source>
        <strain evidence="5">CM1030</strain>
        <tissue evidence="5">Blood</tissue>
    </source>
</reference>
<dbReference type="PANTHER" id="PTHR15321:SF3">
    <property type="entry name" value="TP53-BINDING PROTEIN 1"/>
    <property type="match status" value="1"/>
</dbReference>
<dbReference type="AlphaFoldDB" id="A0ABD0QR09"/>
<dbReference type="InterPro" id="IPR047249">
    <property type="entry name" value="BRCT_p53bp1-like_rpt1"/>
</dbReference>
<dbReference type="InterPro" id="IPR001357">
    <property type="entry name" value="BRCT_dom"/>
</dbReference>
<accession>A0ABD0QR09</accession>
<dbReference type="Gene3D" id="3.40.50.10190">
    <property type="entry name" value="BRCT domain"/>
    <property type="match status" value="1"/>
</dbReference>
<dbReference type="Proteomes" id="UP001529510">
    <property type="component" value="Unassembled WGS sequence"/>
</dbReference>
<comment type="subcellular location">
    <subcellularLocation>
        <location evidence="1">Nucleus</location>
    </subcellularLocation>
</comment>
<proteinExistence type="predicted"/>
<gene>
    <name evidence="5" type="ORF">M9458_015711</name>
</gene>
<keyword evidence="2" id="KW-0227">DNA damage</keyword>
<dbReference type="GO" id="GO:0006974">
    <property type="term" value="P:DNA damage response"/>
    <property type="evidence" value="ECO:0007669"/>
    <property type="project" value="UniProtKB-KW"/>
</dbReference>
<protein>
    <recommendedName>
        <fullName evidence="4">BRCT domain-containing protein</fullName>
    </recommendedName>
</protein>
<feature type="non-terminal residue" evidence="5">
    <location>
        <position position="1"/>
    </location>
</feature>
<dbReference type="InterPro" id="IPR047252">
    <property type="entry name" value="TP53BP1-like"/>
</dbReference>
<dbReference type="Pfam" id="PF16770">
    <property type="entry name" value="RTT107_BRCT_5"/>
    <property type="match status" value="1"/>
</dbReference>
<evidence type="ECO:0000313" key="5">
    <source>
        <dbReference type="EMBL" id="KAL0188612.1"/>
    </source>
</evidence>
<dbReference type="GO" id="GO:0005634">
    <property type="term" value="C:nucleus"/>
    <property type="evidence" value="ECO:0007669"/>
    <property type="project" value="UniProtKB-SubCell"/>
</dbReference>
<evidence type="ECO:0000256" key="2">
    <source>
        <dbReference type="ARBA" id="ARBA00022763"/>
    </source>
</evidence>
<dbReference type="InterPro" id="IPR036420">
    <property type="entry name" value="BRCT_dom_sf"/>
</dbReference>
<dbReference type="CDD" id="cd17745">
    <property type="entry name" value="BRCT_p53bp1_rpt1"/>
    <property type="match status" value="1"/>
</dbReference>